<organism evidence="2 3">
    <name type="scientific">Acinetobacter amyesii</name>
    <dbReference type="NCBI Taxonomy" id="2942470"/>
    <lineage>
        <taxon>Bacteria</taxon>
        <taxon>Pseudomonadati</taxon>
        <taxon>Pseudomonadota</taxon>
        <taxon>Gammaproteobacteria</taxon>
        <taxon>Moraxellales</taxon>
        <taxon>Moraxellaceae</taxon>
        <taxon>Acinetobacter</taxon>
    </lineage>
</organism>
<keyword evidence="1" id="KW-0812">Transmembrane</keyword>
<evidence type="ECO:0000256" key="1">
    <source>
        <dbReference type="SAM" id="Phobius"/>
    </source>
</evidence>
<feature type="transmembrane region" description="Helical" evidence="1">
    <location>
        <begin position="6"/>
        <end position="25"/>
    </location>
</feature>
<dbReference type="EMBL" id="MVKX01000001">
    <property type="protein sequence ID" value="OOV85608.1"/>
    <property type="molecule type" value="Genomic_DNA"/>
</dbReference>
<sequence>MLMDFNTKTLSLICLMLIGYNLFLIKKENRNDKKKLQPKNWPAQIAHGIEAPAVSTLHHVHSGLL</sequence>
<evidence type="ECO:0000313" key="3">
    <source>
        <dbReference type="Proteomes" id="UP000191160"/>
    </source>
</evidence>
<proteinExistence type="predicted"/>
<keyword evidence="1" id="KW-0472">Membrane</keyword>
<dbReference type="Proteomes" id="UP000191160">
    <property type="component" value="Unassembled WGS sequence"/>
</dbReference>
<reference evidence="2 3" key="1">
    <citation type="submission" date="2017-02" db="EMBL/GenBank/DDBJ databases">
        <title>Acinetobacter sp. ANC 4945, whole genome shotgun sequencing project.</title>
        <authorList>
            <person name="Radolfova-Krizova L."/>
            <person name="Al Atrouni A."/>
            <person name="Nemec A."/>
        </authorList>
    </citation>
    <scope>NUCLEOTIDE SEQUENCE [LARGE SCALE GENOMIC DNA]</scope>
    <source>
        <strain evidence="2 3">ANC 4945</strain>
    </source>
</reference>
<evidence type="ECO:0000313" key="2">
    <source>
        <dbReference type="EMBL" id="OOV85608.1"/>
    </source>
</evidence>
<name>A0A1T1H6Y7_9GAMM</name>
<protein>
    <submittedName>
        <fullName evidence="2">Uncharacterized protein</fullName>
    </submittedName>
</protein>
<keyword evidence="1" id="KW-1133">Transmembrane helix</keyword>
<comment type="caution">
    <text evidence="2">The sequence shown here is derived from an EMBL/GenBank/DDBJ whole genome shotgun (WGS) entry which is preliminary data.</text>
</comment>
<dbReference type="AlphaFoldDB" id="A0A1T1H6Y7"/>
<keyword evidence="3" id="KW-1185">Reference proteome</keyword>
<gene>
    <name evidence="2" type="ORF">B1202_02930</name>
</gene>
<accession>A0A1T1H6Y7</accession>